<evidence type="ECO:0000256" key="5">
    <source>
        <dbReference type="ARBA" id="ARBA00022723"/>
    </source>
</evidence>
<dbReference type="OrthoDB" id="9805698at2"/>
<dbReference type="Pfam" id="PF01743">
    <property type="entry name" value="PolyA_pol"/>
    <property type="match status" value="1"/>
</dbReference>
<dbReference type="GO" id="GO:0004810">
    <property type="term" value="F:CCA tRNA nucleotidyltransferase activity"/>
    <property type="evidence" value="ECO:0007669"/>
    <property type="project" value="InterPro"/>
</dbReference>
<evidence type="ECO:0000259" key="13">
    <source>
        <dbReference type="Pfam" id="PF12627"/>
    </source>
</evidence>
<keyword evidence="15" id="KW-1185">Reference proteome</keyword>
<dbReference type="InterPro" id="IPR002646">
    <property type="entry name" value="PolA_pol_head_dom"/>
</dbReference>
<dbReference type="PIRSF" id="PIRSF000813">
    <property type="entry name" value="CCA_bact"/>
    <property type="match status" value="1"/>
</dbReference>
<dbReference type="SUPFAM" id="SSF81301">
    <property type="entry name" value="Nucleotidyltransferase"/>
    <property type="match status" value="1"/>
</dbReference>
<dbReference type="PANTHER" id="PTHR47545">
    <property type="entry name" value="MULTIFUNCTIONAL CCA PROTEIN"/>
    <property type="match status" value="1"/>
</dbReference>
<reference evidence="14 15" key="1">
    <citation type="journal article" date="2011" name="Front. Microbiol.">
        <title>Genomic signatures of strain selection and enhancement in Bacillus atrophaeus var. globigii, a historical biowarfare simulant.</title>
        <authorList>
            <person name="Gibbons H.S."/>
            <person name="Broomall S.M."/>
            <person name="McNew L.A."/>
            <person name="Daligault H."/>
            <person name="Chapman C."/>
            <person name="Bruce D."/>
            <person name="Karavis M."/>
            <person name="Krepps M."/>
            <person name="McGregor P.A."/>
            <person name="Hong C."/>
            <person name="Park K.H."/>
            <person name="Akmal A."/>
            <person name="Feldman A."/>
            <person name="Lin J.S."/>
            <person name="Chang W.E."/>
            <person name="Higgs B.W."/>
            <person name="Demirev P."/>
            <person name="Lindquist J."/>
            <person name="Liem A."/>
            <person name="Fochler E."/>
            <person name="Read T.D."/>
            <person name="Tapia R."/>
            <person name="Johnson S."/>
            <person name="Bishop-Lilly K.A."/>
            <person name="Detter C."/>
            <person name="Han C."/>
            <person name="Sozhamannan S."/>
            <person name="Rosenzweig C.N."/>
            <person name="Skowronski E.W."/>
        </authorList>
    </citation>
    <scope>NUCLEOTIDE SEQUENCE [LARGE SCALE GENOMIC DNA]</scope>
    <source>
        <strain evidence="14 15">PIT1</strain>
    </source>
</reference>
<dbReference type="InterPro" id="IPR032828">
    <property type="entry name" value="PolyA_RNA-bd"/>
</dbReference>
<comment type="similarity">
    <text evidence="11">Belongs to the tRNA nucleotidyltransferase/poly(A) polymerase family.</text>
</comment>
<dbReference type="PANTHER" id="PTHR47545:SF1">
    <property type="entry name" value="MULTIFUNCTIONAL CCA PROTEIN"/>
    <property type="match status" value="1"/>
</dbReference>
<evidence type="ECO:0000256" key="10">
    <source>
        <dbReference type="ARBA" id="ARBA00022884"/>
    </source>
</evidence>
<dbReference type="InterPro" id="IPR050124">
    <property type="entry name" value="tRNA_CCA-adding_enzyme"/>
</dbReference>
<feature type="domain" description="tRNA nucleotidyltransferase/poly(A) polymerase RNA and SrmB- binding" evidence="13">
    <location>
        <begin position="149"/>
        <end position="208"/>
    </location>
</feature>
<evidence type="ECO:0000256" key="8">
    <source>
        <dbReference type="ARBA" id="ARBA00022840"/>
    </source>
</evidence>
<comment type="caution">
    <text evidence="14">The sequence shown here is derived from an EMBL/GenBank/DDBJ whole genome shotgun (WGS) entry which is preliminary data.</text>
</comment>
<dbReference type="InterPro" id="IPR012006">
    <property type="entry name" value="CCA_bact"/>
</dbReference>
<dbReference type="AlphaFoldDB" id="A0A432ZP75"/>
<dbReference type="SUPFAM" id="SSF81891">
    <property type="entry name" value="Poly A polymerase C-terminal region-like"/>
    <property type="match status" value="1"/>
</dbReference>
<protein>
    <submittedName>
        <fullName evidence="14">Uncharacterized protein</fullName>
    </submittedName>
</protein>
<comment type="cofactor">
    <cofactor evidence="1">
        <name>Mg(2+)</name>
        <dbReference type="ChEBI" id="CHEBI:18420"/>
    </cofactor>
</comment>
<keyword evidence="5" id="KW-0479">Metal-binding</keyword>
<organism evidence="14 15">
    <name type="scientific">Pseudidiomarina taiwanensis</name>
    <dbReference type="NCBI Taxonomy" id="337250"/>
    <lineage>
        <taxon>Bacteria</taxon>
        <taxon>Pseudomonadati</taxon>
        <taxon>Pseudomonadota</taxon>
        <taxon>Gammaproteobacteria</taxon>
        <taxon>Alteromonadales</taxon>
        <taxon>Idiomarinaceae</taxon>
        <taxon>Pseudidiomarina</taxon>
    </lineage>
</organism>
<evidence type="ECO:0000259" key="12">
    <source>
        <dbReference type="Pfam" id="PF01743"/>
    </source>
</evidence>
<dbReference type="InterPro" id="IPR043519">
    <property type="entry name" value="NT_sf"/>
</dbReference>
<keyword evidence="10 11" id="KW-0694">RNA-binding</keyword>
<keyword evidence="3" id="KW-0819">tRNA processing</keyword>
<evidence type="ECO:0000256" key="7">
    <source>
        <dbReference type="ARBA" id="ARBA00022800"/>
    </source>
</evidence>
<dbReference type="Proteomes" id="UP000288279">
    <property type="component" value="Unassembled WGS sequence"/>
</dbReference>
<evidence type="ECO:0000313" key="15">
    <source>
        <dbReference type="Proteomes" id="UP000288279"/>
    </source>
</evidence>
<dbReference type="RefSeq" id="WP_126824100.1">
    <property type="nucleotide sequence ID" value="NZ_PIQG01000001.1"/>
</dbReference>
<evidence type="ECO:0000256" key="3">
    <source>
        <dbReference type="ARBA" id="ARBA00022694"/>
    </source>
</evidence>
<dbReference type="GO" id="GO:0042245">
    <property type="term" value="P:RNA repair"/>
    <property type="evidence" value="ECO:0007669"/>
    <property type="project" value="UniProtKB-KW"/>
</dbReference>
<evidence type="ECO:0000256" key="11">
    <source>
        <dbReference type="RuleBase" id="RU003953"/>
    </source>
</evidence>
<dbReference type="GO" id="GO:0001680">
    <property type="term" value="P:tRNA 3'-terminal CCA addition"/>
    <property type="evidence" value="ECO:0007669"/>
    <property type="project" value="InterPro"/>
</dbReference>
<keyword evidence="9" id="KW-0460">Magnesium</keyword>
<dbReference type="Gene3D" id="3.30.460.10">
    <property type="entry name" value="Beta Polymerase, domain 2"/>
    <property type="match status" value="1"/>
</dbReference>
<dbReference type="Gene3D" id="1.10.3090.10">
    <property type="entry name" value="cca-adding enzyme, domain 2"/>
    <property type="match status" value="1"/>
</dbReference>
<name>A0A432ZP75_9GAMM</name>
<sequence length="369" mass="42019">MKIYRVGGAVRDRLLGIPVTDVDYVVVGATATDMLDRGYQQVGKDFPVFLHPQTKAEYALARTERKSGRGYHGFTINAAPTVTLEEDLQRRDLTINAMAEDETGHIIDPYHGQQDLSLRILRHVSDAFIEDPLRVLRVARFAARFDHLGFKVAAETLELMRKLASELDSLSPERVWLELTKALATEHPHIFFEVLAEAKALSPWFNEFSDVTARAQLRSVFKVRDSADRTNLELSYLSLVSPLSKEQVKRLNQRLRVPKELGQRAEILVDYPIYKTQQLDAELFIELIERNDMWRKPERLTAITRVWHRLGLSESILKSLRSIHEQALKIDAQAILNSAEGELSGRELGAAIKAARRDLISAQFTRIQK</sequence>
<evidence type="ECO:0000256" key="2">
    <source>
        <dbReference type="ARBA" id="ARBA00022679"/>
    </source>
</evidence>
<evidence type="ECO:0000256" key="9">
    <source>
        <dbReference type="ARBA" id="ARBA00022842"/>
    </source>
</evidence>
<feature type="domain" description="Poly A polymerase head" evidence="12">
    <location>
        <begin position="4"/>
        <end position="122"/>
    </location>
</feature>
<dbReference type="EMBL" id="PIQG01000001">
    <property type="protein sequence ID" value="RUO79661.1"/>
    <property type="molecule type" value="Genomic_DNA"/>
</dbReference>
<keyword evidence="2 11" id="KW-0808">Transferase</keyword>
<keyword evidence="8" id="KW-0067">ATP-binding</keyword>
<evidence type="ECO:0000256" key="4">
    <source>
        <dbReference type="ARBA" id="ARBA00022695"/>
    </source>
</evidence>
<keyword evidence="7" id="KW-0692">RNA repair</keyword>
<proteinExistence type="inferred from homology"/>
<accession>A0A432ZP75</accession>
<evidence type="ECO:0000256" key="1">
    <source>
        <dbReference type="ARBA" id="ARBA00001946"/>
    </source>
</evidence>
<dbReference type="GO" id="GO:0003723">
    <property type="term" value="F:RNA binding"/>
    <property type="evidence" value="ECO:0007669"/>
    <property type="project" value="UniProtKB-KW"/>
</dbReference>
<keyword evidence="6" id="KW-0547">Nucleotide-binding</keyword>
<dbReference type="GO" id="GO:0005524">
    <property type="term" value="F:ATP binding"/>
    <property type="evidence" value="ECO:0007669"/>
    <property type="project" value="UniProtKB-KW"/>
</dbReference>
<dbReference type="GO" id="GO:0046872">
    <property type="term" value="F:metal ion binding"/>
    <property type="evidence" value="ECO:0007669"/>
    <property type="project" value="UniProtKB-KW"/>
</dbReference>
<keyword evidence="4" id="KW-0548">Nucleotidyltransferase</keyword>
<evidence type="ECO:0000256" key="6">
    <source>
        <dbReference type="ARBA" id="ARBA00022741"/>
    </source>
</evidence>
<dbReference type="Pfam" id="PF12627">
    <property type="entry name" value="PolyA_pol_RNAbd"/>
    <property type="match status" value="1"/>
</dbReference>
<evidence type="ECO:0000313" key="14">
    <source>
        <dbReference type="EMBL" id="RUO79661.1"/>
    </source>
</evidence>
<gene>
    <name evidence="14" type="ORF">CWI83_00170</name>
</gene>